<proteinExistence type="predicted"/>
<dbReference type="Gene3D" id="3.40.50.1820">
    <property type="entry name" value="alpha/beta hydrolase"/>
    <property type="match status" value="1"/>
</dbReference>
<comment type="caution">
    <text evidence="2">The sequence shown here is derived from an EMBL/GenBank/DDBJ whole genome shotgun (WGS) entry which is preliminary data.</text>
</comment>
<feature type="domain" description="AB hydrolase-1" evidence="1">
    <location>
        <begin position="27"/>
        <end position="275"/>
    </location>
</feature>
<dbReference type="PANTHER" id="PTHR43194:SF5">
    <property type="entry name" value="PIMELOYL-[ACYL-CARRIER PROTEIN] METHYL ESTER ESTERASE"/>
    <property type="match status" value="1"/>
</dbReference>
<reference evidence="2 3" key="1">
    <citation type="submission" date="2021-03" db="EMBL/GenBank/DDBJ databases">
        <title>Sequencing the genomes of 1000 actinobacteria strains.</title>
        <authorList>
            <person name="Klenk H.-P."/>
        </authorList>
    </citation>
    <scope>NUCLEOTIDE SEQUENCE [LARGE SCALE GENOMIC DNA]</scope>
    <source>
        <strain evidence="2 3">DSM 18824</strain>
    </source>
</reference>
<dbReference type="Pfam" id="PF12697">
    <property type="entry name" value="Abhydrolase_6"/>
    <property type="match status" value="1"/>
</dbReference>
<keyword evidence="3" id="KW-1185">Reference proteome</keyword>
<dbReference type="InterPro" id="IPR050228">
    <property type="entry name" value="Carboxylesterase_BioH"/>
</dbReference>
<dbReference type="EMBL" id="JAGINT010000001">
    <property type="protein sequence ID" value="MBP2353184.1"/>
    <property type="molecule type" value="Genomic_DNA"/>
</dbReference>
<gene>
    <name evidence="2" type="ORF">JOF29_004267</name>
</gene>
<sequence length="286" mass="31182">MSKNNDVRAAQDADEVERANRSGKTPVVFVHGLWLLDTSWDRWAGFFEQHGYAAVTPGWPDDPATVTEAREEPGVFAGKSIGDVAAYQQSIIERLDRKPAIVGHSFGGLLVEILAGRGLAAATVAIDPAPSRGVLPLPLSALKASSAVLLNPANRRRAVALTFEQFRYGFANALSEEEARSLYDEFHVAGSGVPVFQAAFANFNPRTELQADNENPERGPMLVISGEHDHQVPWAIANATYKRQAKNAHNVTEIVEMPGRGHSLTIDSGWEVVAQTTLDFLQRFVK</sequence>
<evidence type="ECO:0000313" key="2">
    <source>
        <dbReference type="EMBL" id="MBP2353184.1"/>
    </source>
</evidence>
<evidence type="ECO:0000259" key="1">
    <source>
        <dbReference type="Pfam" id="PF12697"/>
    </source>
</evidence>
<dbReference type="SUPFAM" id="SSF53474">
    <property type="entry name" value="alpha/beta-Hydrolases"/>
    <property type="match status" value="1"/>
</dbReference>
<evidence type="ECO:0000313" key="3">
    <source>
        <dbReference type="Proteomes" id="UP000755585"/>
    </source>
</evidence>
<protein>
    <submittedName>
        <fullName evidence="2">Pimeloyl-ACP methyl ester carboxylesterase</fullName>
    </submittedName>
</protein>
<dbReference type="InterPro" id="IPR000073">
    <property type="entry name" value="AB_hydrolase_1"/>
</dbReference>
<name>A0ABS4UNP4_9ACTN</name>
<accession>A0ABS4UNP4</accession>
<organism evidence="2 3">
    <name type="scientific">Kribbella aluminosa</name>
    <dbReference type="NCBI Taxonomy" id="416017"/>
    <lineage>
        <taxon>Bacteria</taxon>
        <taxon>Bacillati</taxon>
        <taxon>Actinomycetota</taxon>
        <taxon>Actinomycetes</taxon>
        <taxon>Propionibacteriales</taxon>
        <taxon>Kribbellaceae</taxon>
        <taxon>Kribbella</taxon>
    </lineage>
</organism>
<dbReference type="PANTHER" id="PTHR43194">
    <property type="entry name" value="HYDROLASE ALPHA/BETA FOLD FAMILY"/>
    <property type="match status" value="1"/>
</dbReference>
<dbReference type="InterPro" id="IPR029058">
    <property type="entry name" value="AB_hydrolase_fold"/>
</dbReference>
<dbReference type="RefSeq" id="WP_209695825.1">
    <property type="nucleotide sequence ID" value="NZ_BAAAVU010000006.1"/>
</dbReference>
<dbReference type="Proteomes" id="UP000755585">
    <property type="component" value="Unassembled WGS sequence"/>
</dbReference>